<dbReference type="InterPro" id="IPR027942">
    <property type="entry name" value="SEO_N"/>
</dbReference>
<dbReference type="PANTHER" id="PTHR33232">
    <property type="entry name" value="PROTEIN SIEVE ELEMENT OCCLUSION B-LIKE"/>
    <property type="match status" value="1"/>
</dbReference>
<feature type="domain" description="Sieve element occlusion N-terminal" evidence="2">
    <location>
        <begin position="133"/>
        <end position="424"/>
    </location>
</feature>
<dbReference type="EMBL" id="HM162883">
    <property type="protein sequence ID" value="ADN32811.1"/>
    <property type="molecule type" value="mRNA"/>
</dbReference>
<evidence type="ECO:0000259" key="3">
    <source>
        <dbReference type="Pfam" id="PF14577"/>
    </source>
</evidence>
<sequence length="823" mass="93941">MANVNPLNEKVSMNNPMTTNPMNNMSSGSAANRMYPMSNPTTGHHINPLNAQINPLNTQINPLNAQINPLNTQINPLNAQINPHSVVKPVSHDMIPASVVPAAHHTTPINPRTSNLAARPPHRRGDHHMFLTSDDNAMMRHIEETHIPDGRDFDVKPLVDIIEDIVHRATPIAGRVHEAKVQAHLEALEEKAPHSGLTELLNYLAYPIHRISMELISKCANKEDAHSTTMSLLHSLTTYAWDTKVAITFAAFAQQYGEFGLLVHQYTTDPLAKSVAIIMELPEIMTRQDVLKQKFDAIHDLIDKMLDVTKCIIEFRDVQTSHNQHVIITQELEMLINTAHISTAAYWTMRAAVMCAAMILNLIAIGHEQISSTSEAWELSSLTHKLANILDHLRKVLDLCHQKIEEKRQHDAFEALLRLLRTPHIDNMKILSILIHSRDNQLPLFDGTHKRRVGLDVLRRKHVLLLISDLDIAPEELFILHHMYAESKTQPNRPESNYEVVWIPVVDKRLSPWTEAKQMKFEEVQASMPWYSVAHPSMIDPAVIRCIKEVWGFKKKPQLVVLDPQGKEANNNAYHMLWIWGSLAFPFTKAREEALWKEQTWNIELLADSIDQNIFTWISEGKCICLYGGEDIEWIRSFTSATRAVANAARVPLEMLYVGKKNPKERVRKNSSIIQMENLSHVVQDQTLIWFFWERLESMWHSRTQQDIPGETDPILQEIVTILSYDGSDLGWAVFSRGLAEMTRGKGDLIVQVMKGFDRWRDEVSDVTTFVPALDRQLRDLHSPHHCTRLILPSTTGHIPERVVCAECSRPMEKFIMYRCCIE</sequence>
<evidence type="ECO:0000313" key="4">
    <source>
        <dbReference type="EMBL" id="ADN32811.1"/>
    </source>
</evidence>
<feature type="compositionally biased region" description="Polar residues" evidence="1">
    <location>
        <begin position="107"/>
        <end position="116"/>
    </location>
</feature>
<reference evidence="4" key="1">
    <citation type="journal article" date="2010" name="BMC Plant Biol.">
        <title>Molecular and phylogenetic characterization of the sieve element occlusion gene family in Fabaceae and non-Fabaceae plants.</title>
        <authorList>
            <person name="Ruping B."/>
            <person name="Ernst A.M."/>
            <person name="Jekat S.B."/>
            <person name="Nordzieke S."/>
            <person name="Reineke A.R."/>
            <person name="Muller B."/>
            <person name="Bornberg-Bauer E."/>
            <person name="Prufer D."/>
            <person name="Noll G.A."/>
        </authorList>
    </citation>
    <scope>NUCLEOTIDE SEQUENCE</scope>
</reference>
<dbReference type="InterPro" id="IPR027944">
    <property type="entry name" value="SEO_C"/>
</dbReference>
<evidence type="ECO:0000256" key="1">
    <source>
        <dbReference type="SAM" id="MobiDB-lite"/>
    </source>
</evidence>
<protein>
    <submittedName>
        <fullName evidence="4">Sieve element occlusion b</fullName>
    </submittedName>
</protein>
<dbReference type="Pfam" id="PF14576">
    <property type="entry name" value="SEO_N"/>
    <property type="match status" value="1"/>
</dbReference>
<name>E2FKJ9_9SOLN</name>
<gene>
    <name evidence="4" type="primary">SEOb</name>
</gene>
<dbReference type="Pfam" id="PF14577">
    <property type="entry name" value="SEO_C"/>
    <property type="match status" value="1"/>
</dbReference>
<organism evidence="4">
    <name type="scientific">Solanum phureja</name>
    <dbReference type="NCBI Taxonomy" id="172790"/>
    <lineage>
        <taxon>Eukaryota</taxon>
        <taxon>Viridiplantae</taxon>
        <taxon>Streptophyta</taxon>
        <taxon>Embryophyta</taxon>
        <taxon>Tracheophyta</taxon>
        <taxon>Spermatophyta</taxon>
        <taxon>Magnoliopsida</taxon>
        <taxon>eudicotyledons</taxon>
        <taxon>Gunneridae</taxon>
        <taxon>Pentapetalae</taxon>
        <taxon>asterids</taxon>
        <taxon>lamiids</taxon>
        <taxon>Solanales</taxon>
        <taxon>Solanaceae</taxon>
        <taxon>Solanoideae</taxon>
        <taxon>Solaneae</taxon>
        <taxon>Solanum</taxon>
    </lineage>
</organism>
<dbReference type="PANTHER" id="PTHR33232:SF20">
    <property type="entry name" value="PROTEIN SIEVE ELEMENT OCCLUSION B-LIKE"/>
    <property type="match status" value="1"/>
</dbReference>
<feature type="region of interest" description="Disordered" evidence="1">
    <location>
        <begin position="1"/>
        <end position="45"/>
    </location>
</feature>
<feature type="compositionally biased region" description="Low complexity" evidence="1">
    <location>
        <begin position="13"/>
        <end position="25"/>
    </location>
</feature>
<accession>E2FKJ9</accession>
<feature type="region of interest" description="Disordered" evidence="1">
    <location>
        <begin position="104"/>
        <end position="124"/>
    </location>
</feature>
<evidence type="ECO:0000259" key="2">
    <source>
        <dbReference type="Pfam" id="PF14576"/>
    </source>
</evidence>
<feature type="domain" description="Sieve element occlusion C-terminal" evidence="3">
    <location>
        <begin position="591"/>
        <end position="821"/>
    </location>
</feature>
<dbReference type="GO" id="GO:0010088">
    <property type="term" value="P:phloem development"/>
    <property type="evidence" value="ECO:0007669"/>
    <property type="project" value="InterPro"/>
</dbReference>
<dbReference type="AlphaFoldDB" id="E2FKJ9"/>
<proteinExistence type="evidence at transcript level"/>
<dbReference type="InterPro" id="IPR039299">
    <property type="entry name" value="SEOA"/>
</dbReference>